<evidence type="ECO:0000313" key="9">
    <source>
        <dbReference type="EMBL" id="KAF7420235.1"/>
    </source>
</evidence>
<protein>
    <recommendedName>
        <fullName evidence="8">Gustatory receptor</fullName>
    </recommendedName>
</protein>
<evidence type="ECO:0000256" key="8">
    <source>
        <dbReference type="RuleBase" id="RU363108"/>
    </source>
</evidence>
<dbReference type="GO" id="GO:0043025">
    <property type="term" value="C:neuronal cell body"/>
    <property type="evidence" value="ECO:0007669"/>
    <property type="project" value="TreeGrafter"/>
</dbReference>
<comment type="similarity">
    <text evidence="8">Belongs to the insect chemoreceptor superfamily. Gustatory receptor (GR) family.</text>
</comment>
<dbReference type="Pfam" id="PF08395">
    <property type="entry name" value="7tm_7"/>
    <property type="match status" value="1"/>
</dbReference>
<dbReference type="GO" id="GO:0005886">
    <property type="term" value="C:plasma membrane"/>
    <property type="evidence" value="ECO:0007669"/>
    <property type="project" value="UniProtKB-SubCell"/>
</dbReference>
<feature type="transmembrane region" description="Helical" evidence="8">
    <location>
        <begin position="170"/>
        <end position="191"/>
    </location>
</feature>
<keyword evidence="7 8" id="KW-0807">Transducer</keyword>
<dbReference type="GO" id="GO:0030425">
    <property type="term" value="C:dendrite"/>
    <property type="evidence" value="ECO:0007669"/>
    <property type="project" value="TreeGrafter"/>
</dbReference>
<reference evidence="9" key="1">
    <citation type="journal article" date="2020" name="G3 (Bethesda)">
        <title>High-Quality Assemblies for Three Invasive Social Wasps from the &lt;i&gt;Vespula&lt;/i&gt; Genus.</title>
        <authorList>
            <person name="Harrop T.W.R."/>
            <person name="Guhlin J."/>
            <person name="McLaughlin G.M."/>
            <person name="Permina E."/>
            <person name="Stockwell P."/>
            <person name="Gilligan J."/>
            <person name="Le Lec M.F."/>
            <person name="Gruber M.A.M."/>
            <person name="Quinn O."/>
            <person name="Lovegrove M."/>
            <person name="Duncan E.J."/>
            <person name="Remnant E.J."/>
            <person name="Van Eeckhoven J."/>
            <person name="Graham B."/>
            <person name="Knapp R.A."/>
            <person name="Langford K.W."/>
            <person name="Kronenberg Z."/>
            <person name="Press M.O."/>
            <person name="Eacker S.M."/>
            <person name="Wilson-Rankin E.E."/>
            <person name="Purcell J."/>
            <person name="Lester P.J."/>
            <person name="Dearden P.K."/>
        </authorList>
    </citation>
    <scope>NUCLEOTIDE SEQUENCE</scope>
    <source>
        <strain evidence="9">Volc-1</strain>
    </source>
</reference>
<evidence type="ECO:0000256" key="3">
    <source>
        <dbReference type="ARBA" id="ARBA00022692"/>
    </source>
</evidence>
<comment type="function">
    <text evidence="8">Gustatory receptor which mediates acceptance or avoidance behavior, depending on its substrates.</text>
</comment>
<feature type="transmembrane region" description="Helical" evidence="8">
    <location>
        <begin position="258"/>
        <end position="277"/>
    </location>
</feature>
<name>A0A834NX75_VESPE</name>
<dbReference type="AlphaFoldDB" id="A0A834NX75"/>
<keyword evidence="10" id="KW-1185">Reference proteome</keyword>
<dbReference type="InterPro" id="IPR013604">
    <property type="entry name" value="7TM_chemorcpt"/>
</dbReference>
<comment type="caution">
    <text evidence="9">The sequence shown here is derived from an EMBL/GenBank/DDBJ whole genome shotgun (WGS) entry which is preliminary data.</text>
</comment>
<gene>
    <name evidence="9" type="ORF">H0235_010532</name>
</gene>
<dbReference type="GO" id="GO:0007635">
    <property type="term" value="P:chemosensory behavior"/>
    <property type="evidence" value="ECO:0007669"/>
    <property type="project" value="TreeGrafter"/>
</dbReference>
<keyword evidence="6 8" id="KW-0675">Receptor</keyword>
<evidence type="ECO:0000256" key="7">
    <source>
        <dbReference type="ARBA" id="ARBA00023224"/>
    </source>
</evidence>
<evidence type="ECO:0000256" key="5">
    <source>
        <dbReference type="ARBA" id="ARBA00023136"/>
    </source>
</evidence>
<comment type="subcellular location">
    <subcellularLocation>
        <location evidence="1 8">Cell membrane</location>
        <topology evidence="1 8">Multi-pass membrane protein</topology>
    </subcellularLocation>
</comment>
<dbReference type="PANTHER" id="PTHR21143:SF133">
    <property type="entry name" value="GUSTATORY AND PHEROMONE RECEPTOR 32A-RELATED"/>
    <property type="match status" value="1"/>
</dbReference>
<evidence type="ECO:0000256" key="4">
    <source>
        <dbReference type="ARBA" id="ARBA00022989"/>
    </source>
</evidence>
<dbReference type="GO" id="GO:0007165">
    <property type="term" value="P:signal transduction"/>
    <property type="evidence" value="ECO:0007669"/>
    <property type="project" value="UniProtKB-KW"/>
</dbReference>
<feature type="transmembrane region" description="Helical" evidence="8">
    <location>
        <begin position="20"/>
        <end position="41"/>
    </location>
</feature>
<feature type="transmembrane region" description="Helical" evidence="8">
    <location>
        <begin position="93"/>
        <end position="109"/>
    </location>
</feature>
<dbReference type="GO" id="GO:0008049">
    <property type="term" value="P:male courtship behavior"/>
    <property type="evidence" value="ECO:0007669"/>
    <property type="project" value="TreeGrafter"/>
</dbReference>
<keyword evidence="3 8" id="KW-0812">Transmembrane</keyword>
<organism evidence="9 10">
    <name type="scientific">Vespula pensylvanica</name>
    <name type="common">Western yellow jacket</name>
    <name type="synonym">Wasp</name>
    <dbReference type="NCBI Taxonomy" id="30213"/>
    <lineage>
        <taxon>Eukaryota</taxon>
        <taxon>Metazoa</taxon>
        <taxon>Ecdysozoa</taxon>
        <taxon>Arthropoda</taxon>
        <taxon>Hexapoda</taxon>
        <taxon>Insecta</taxon>
        <taxon>Pterygota</taxon>
        <taxon>Neoptera</taxon>
        <taxon>Endopterygota</taxon>
        <taxon>Hymenoptera</taxon>
        <taxon>Apocrita</taxon>
        <taxon>Aculeata</taxon>
        <taxon>Vespoidea</taxon>
        <taxon>Vespidae</taxon>
        <taxon>Vespinae</taxon>
        <taxon>Vespula</taxon>
    </lineage>
</organism>
<dbReference type="GO" id="GO:0030424">
    <property type="term" value="C:axon"/>
    <property type="evidence" value="ECO:0007669"/>
    <property type="project" value="TreeGrafter"/>
</dbReference>
<keyword evidence="5 8" id="KW-0472">Membrane</keyword>
<evidence type="ECO:0000313" key="10">
    <source>
        <dbReference type="Proteomes" id="UP000600918"/>
    </source>
</evidence>
<dbReference type="GO" id="GO:0050909">
    <property type="term" value="P:sensory perception of taste"/>
    <property type="evidence" value="ECO:0007669"/>
    <property type="project" value="InterPro"/>
</dbReference>
<proteinExistence type="inferred from homology"/>
<dbReference type="Proteomes" id="UP000600918">
    <property type="component" value="Unassembled WGS sequence"/>
</dbReference>
<evidence type="ECO:0000256" key="6">
    <source>
        <dbReference type="ARBA" id="ARBA00023170"/>
    </source>
</evidence>
<comment type="caution">
    <text evidence="8">Lacks conserved residue(s) required for the propagation of feature annotation.</text>
</comment>
<dbReference type="PANTHER" id="PTHR21143">
    <property type="entry name" value="INVERTEBRATE GUSTATORY RECEPTOR"/>
    <property type="match status" value="1"/>
</dbReference>
<dbReference type="EMBL" id="JACSDY010000009">
    <property type="protein sequence ID" value="KAF7420235.1"/>
    <property type="molecule type" value="Genomic_DNA"/>
</dbReference>
<evidence type="ECO:0000256" key="1">
    <source>
        <dbReference type="ARBA" id="ARBA00004651"/>
    </source>
</evidence>
<feature type="transmembrane region" description="Helical" evidence="8">
    <location>
        <begin position="292"/>
        <end position="314"/>
    </location>
</feature>
<sequence>MKFEVSVYRKKYFLFRAKDYCSLMRPCFVISCILGVFPYHVTPTSLSISKFGYIYTTFVTGLYVVHVFIVLYQTDVSRILKYDSVPGMLQGNFYFILGTAVAVTTYYNIHRRLLFLQQLYLVASRLPSETFNKLSKYIHTKDIFGFLFLIGQMPNILNRSLVLTLSKCSLLYATLIVFIMDMLYMNCTCIIKECFIRINKNLENLQRVVVTGEPHLLRRVYHEKRNPLLLIELKAIKMRHQQVSDVLQQLNSTFGSQIIITSLMTFAEVTFSLYFYILQTIDKKEINLEKQIWYSYFITSIAYYSIKLGLIAWACETAKNEAAEVGIRIHEVVINTTDKDIKNEVKRPPQKVHSFDYTLSMLQLQLFSLQVLHRDNTFTSKGLTMDASLVTTVRIIILINRRKHYNVSVDSNTIPDFLTLVQTQQRNQRNILTRENQSEKTDDGTSCQTVHP</sequence>
<feature type="transmembrane region" description="Helical" evidence="8">
    <location>
        <begin position="53"/>
        <end position="72"/>
    </location>
</feature>
<keyword evidence="2 8" id="KW-1003">Cell membrane</keyword>
<evidence type="ECO:0000256" key="2">
    <source>
        <dbReference type="ARBA" id="ARBA00022475"/>
    </source>
</evidence>
<keyword evidence="4 8" id="KW-1133">Transmembrane helix</keyword>
<accession>A0A834NX75</accession>